<keyword evidence="5" id="KW-0665">Pyrimidine biosynthesis</keyword>
<dbReference type="Proteomes" id="UP000245768">
    <property type="component" value="Unassembled WGS sequence"/>
</dbReference>
<evidence type="ECO:0000256" key="5">
    <source>
        <dbReference type="ARBA" id="ARBA00022975"/>
    </source>
</evidence>
<accession>A0A316YTA7</accession>
<evidence type="ECO:0000313" key="10">
    <source>
        <dbReference type="Proteomes" id="UP000245768"/>
    </source>
</evidence>
<dbReference type="GO" id="GO:0006207">
    <property type="term" value="P:'de novo' pyrimidine nucleobase biosynthetic process"/>
    <property type="evidence" value="ECO:0007669"/>
    <property type="project" value="InterPro"/>
</dbReference>
<dbReference type="AlphaFoldDB" id="A0A316YTA7"/>
<keyword evidence="10" id="KW-1185">Reference proteome</keyword>
<dbReference type="InterPro" id="IPR005720">
    <property type="entry name" value="Dihydroorotate_DH_cat"/>
</dbReference>
<dbReference type="PANTHER" id="PTHR48109">
    <property type="entry name" value="DIHYDROOROTATE DEHYDROGENASE (QUINONE), MITOCHONDRIAL-RELATED"/>
    <property type="match status" value="1"/>
</dbReference>
<evidence type="ECO:0000256" key="6">
    <source>
        <dbReference type="ARBA" id="ARBA00023002"/>
    </source>
</evidence>
<organism evidence="9 10">
    <name type="scientific">Acaromyces ingoldii</name>
    <dbReference type="NCBI Taxonomy" id="215250"/>
    <lineage>
        <taxon>Eukaryota</taxon>
        <taxon>Fungi</taxon>
        <taxon>Dikarya</taxon>
        <taxon>Basidiomycota</taxon>
        <taxon>Ustilaginomycotina</taxon>
        <taxon>Exobasidiomycetes</taxon>
        <taxon>Exobasidiales</taxon>
        <taxon>Cryptobasidiaceae</taxon>
        <taxon>Acaromyces</taxon>
    </lineage>
</organism>
<dbReference type="EMBL" id="KZ819635">
    <property type="protein sequence ID" value="PWN92014.1"/>
    <property type="molecule type" value="Genomic_DNA"/>
</dbReference>
<feature type="domain" description="Dihydroorotate dehydrogenase catalytic" evidence="8">
    <location>
        <begin position="103"/>
        <end position="376"/>
    </location>
</feature>
<evidence type="ECO:0000256" key="7">
    <source>
        <dbReference type="ARBA" id="ARBA00031623"/>
    </source>
</evidence>
<keyword evidence="6" id="KW-0560">Oxidoreductase</keyword>
<dbReference type="UniPathway" id="UPA00070"/>
<dbReference type="RefSeq" id="XP_025379212.1">
    <property type="nucleotide sequence ID" value="XM_025521224.1"/>
</dbReference>
<evidence type="ECO:0000256" key="1">
    <source>
        <dbReference type="ARBA" id="ARBA00001917"/>
    </source>
</evidence>
<evidence type="ECO:0000256" key="2">
    <source>
        <dbReference type="ARBA" id="ARBA00004725"/>
    </source>
</evidence>
<dbReference type="PROSITE" id="PS00912">
    <property type="entry name" value="DHODEHASE_2"/>
    <property type="match status" value="1"/>
</dbReference>
<keyword evidence="4" id="KW-0288">FMN</keyword>
<evidence type="ECO:0000313" key="9">
    <source>
        <dbReference type="EMBL" id="PWN92014.1"/>
    </source>
</evidence>
<dbReference type="STRING" id="215250.A0A316YTA7"/>
<dbReference type="InterPro" id="IPR050074">
    <property type="entry name" value="DHO_dehydrogenase"/>
</dbReference>
<sequence>MVQIGSLLLKETESGQEKGVALLNSSSPWASDLQDLTKLFDSPSTSAVTTRTAVVSSEDIERLRREAKSAAFKSVYEQDANVHSHAFVRDHLKTLEGGRLTIARGSINSYGFSPHPLSSYLDWLSQLFSSSERKPVIISITGPPEAVGGTIAYLRDWTSEILGGTADEGWSNLIGVEVNLSCPNVKGTDMPTAYDPEAIAQYLKEIKAANEGSRGHLLSVGLKLPPYSYHAQFAALVQELSSLGSLKDAGRHPIAFLTSTNTLGCSFWLNEGDSPGRFTPSLPRGLPGDDQGFDGTGGLAGESLHPISLGNVYRLRRLLDASGDKRLKNIDIIGVGGVISGLAAQRMHAAGAKAVALATALGREGVDCFDRISDEIL</sequence>
<evidence type="ECO:0000259" key="8">
    <source>
        <dbReference type="Pfam" id="PF01180"/>
    </source>
</evidence>
<dbReference type="InterPro" id="IPR013785">
    <property type="entry name" value="Aldolase_TIM"/>
</dbReference>
<dbReference type="OrthoDB" id="14784at2759"/>
<protein>
    <recommendedName>
        <fullName evidence="7">Dihydroorotate oxidase</fullName>
    </recommendedName>
</protein>
<comment type="pathway">
    <text evidence="2">Pyrimidine metabolism; UMP biosynthesis via de novo pathway.</text>
</comment>
<dbReference type="SUPFAM" id="SSF51395">
    <property type="entry name" value="FMN-linked oxidoreductases"/>
    <property type="match status" value="1"/>
</dbReference>
<dbReference type="Gene3D" id="3.20.20.70">
    <property type="entry name" value="Aldolase class I"/>
    <property type="match status" value="1"/>
</dbReference>
<name>A0A316YTA7_9BASI</name>
<proteinExistence type="predicted"/>
<dbReference type="PANTHER" id="PTHR48109:SF1">
    <property type="entry name" value="DIHYDROOROTATE DEHYDROGENASE (FUMARATE)"/>
    <property type="match status" value="1"/>
</dbReference>
<evidence type="ECO:0000256" key="4">
    <source>
        <dbReference type="ARBA" id="ARBA00022643"/>
    </source>
</evidence>
<evidence type="ECO:0000256" key="3">
    <source>
        <dbReference type="ARBA" id="ARBA00022630"/>
    </source>
</evidence>
<reference evidence="9 10" key="1">
    <citation type="journal article" date="2018" name="Mol. Biol. Evol.">
        <title>Broad Genomic Sampling Reveals a Smut Pathogenic Ancestry of the Fungal Clade Ustilaginomycotina.</title>
        <authorList>
            <person name="Kijpornyongpan T."/>
            <person name="Mondo S.J."/>
            <person name="Barry K."/>
            <person name="Sandor L."/>
            <person name="Lee J."/>
            <person name="Lipzen A."/>
            <person name="Pangilinan J."/>
            <person name="LaButti K."/>
            <person name="Hainaut M."/>
            <person name="Henrissat B."/>
            <person name="Grigoriev I.V."/>
            <person name="Spatafora J.W."/>
            <person name="Aime M.C."/>
        </authorList>
    </citation>
    <scope>NUCLEOTIDE SEQUENCE [LARGE SCALE GENOMIC DNA]</scope>
    <source>
        <strain evidence="9 10">MCA 4198</strain>
    </source>
</reference>
<comment type="cofactor">
    <cofactor evidence="1">
        <name>FMN</name>
        <dbReference type="ChEBI" id="CHEBI:58210"/>
    </cofactor>
</comment>
<gene>
    <name evidence="9" type="ORF">FA10DRAFT_265820</name>
</gene>
<dbReference type="InterPro" id="IPR023359">
    <property type="entry name" value="Dihydro_DH_chainA_dom2"/>
</dbReference>
<dbReference type="Pfam" id="PF01180">
    <property type="entry name" value="DHO_dh"/>
    <property type="match status" value="1"/>
</dbReference>
<dbReference type="InterPro" id="IPR001295">
    <property type="entry name" value="Dihydroorotate_DH_CS"/>
</dbReference>
<dbReference type="InParanoid" id="A0A316YTA7"/>
<dbReference type="Gene3D" id="2.30.26.10">
    <property type="entry name" value="Dihydroorotate Dehydrogenase A, chain A, domain 2"/>
    <property type="match status" value="1"/>
</dbReference>
<dbReference type="GO" id="GO:0044205">
    <property type="term" value="P:'de novo' UMP biosynthetic process"/>
    <property type="evidence" value="ECO:0007669"/>
    <property type="project" value="UniProtKB-UniPathway"/>
</dbReference>
<keyword evidence="3" id="KW-0285">Flavoprotein</keyword>
<dbReference type="GO" id="GO:0005737">
    <property type="term" value="C:cytoplasm"/>
    <property type="evidence" value="ECO:0007669"/>
    <property type="project" value="InterPro"/>
</dbReference>
<dbReference type="GO" id="GO:0004152">
    <property type="term" value="F:dihydroorotate dehydrogenase activity"/>
    <property type="evidence" value="ECO:0007669"/>
    <property type="project" value="TreeGrafter"/>
</dbReference>
<dbReference type="GeneID" id="37043140"/>